<comment type="caution">
    <text evidence="3">The sequence shown here is derived from an EMBL/GenBank/DDBJ whole genome shotgun (WGS) entry which is preliminary data.</text>
</comment>
<keyword evidence="1" id="KW-1133">Transmembrane helix</keyword>
<feature type="transmembrane region" description="Helical" evidence="1">
    <location>
        <begin position="52"/>
        <end position="73"/>
    </location>
</feature>
<keyword evidence="1" id="KW-0812">Transmembrane</keyword>
<feature type="domain" description="DUF6533" evidence="2">
    <location>
        <begin position="17"/>
        <end position="60"/>
    </location>
</feature>
<evidence type="ECO:0000313" key="4">
    <source>
        <dbReference type="Proteomes" id="UP001221757"/>
    </source>
</evidence>
<protein>
    <recommendedName>
        <fullName evidence="2">DUF6533 domain-containing protein</fullName>
    </recommendedName>
</protein>
<dbReference type="InterPro" id="IPR045340">
    <property type="entry name" value="DUF6533"/>
</dbReference>
<evidence type="ECO:0000313" key="3">
    <source>
        <dbReference type="EMBL" id="KAJ7697827.1"/>
    </source>
</evidence>
<dbReference type="AlphaFoldDB" id="A0AAD7DS73"/>
<keyword evidence="1" id="KW-0472">Membrane</keyword>
<reference evidence="3" key="1">
    <citation type="submission" date="2023-03" db="EMBL/GenBank/DDBJ databases">
        <title>Massive genome expansion in bonnet fungi (Mycena s.s.) driven by repeated elements and novel gene families across ecological guilds.</title>
        <authorList>
            <consortium name="Lawrence Berkeley National Laboratory"/>
            <person name="Harder C.B."/>
            <person name="Miyauchi S."/>
            <person name="Viragh M."/>
            <person name="Kuo A."/>
            <person name="Thoen E."/>
            <person name="Andreopoulos B."/>
            <person name="Lu D."/>
            <person name="Skrede I."/>
            <person name="Drula E."/>
            <person name="Henrissat B."/>
            <person name="Morin E."/>
            <person name="Kohler A."/>
            <person name="Barry K."/>
            <person name="LaButti K."/>
            <person name="Morin E."/>
            <person name="Salamov A."/>
            <person name="Lipzen A."/>
            <person name="Mereny Z."/>
            <person name="Hegedus B."/>
            <person name="Baldrian P."/>
            <person name="Stursova M."/>
            <person name="Weitz H."/>
            <person name="Taylor A."/>
            <person name="Grigoriev I.V."/>
            <person name="Nagy L.G."/>
            <person name="Martin F."/>
            <person name="Kauserud H."/>
        </authorList>
    </citation>
    <scope>NUCLEOTIDE SEQUENCE</scope>
    <source>
        <strain evidence="3">CBHHK067</strain>
    </source>
</reference>
<gene>
    <name evidence="3" type="ORF">B0H17DRAFT_1197165</name>
</gene>
<sequence length="183" mass="20719">MDVASEVSQIIFENHLHIVGISFLYWDHFLTLNTEIHFLWTRRKFASAYSFFIIRYGAFLINIPGLVTLFLTLPTNVFVLLRLGFQCLFKTPSQLHFMEHCLRDCDTRSSVSNLCCYVPAHVRPLSPKQASSVESGGHRDMLDDNCSGAAYFAVMLLSNLANMMTFITNTPVLPGSLATFANW</sequence>
<evidence type="ECO:0000256" key="1">
    <source>
        <dbReference type="SAM" id="Phobius"/>
    </source>
</evidence>
<keyword evidence="4" id="KW-1185">Reference proteome</keyword>
<dbReference type="Proteomes" id="UP001221757">
    <property type="component" value="Unassembled WGS sequence"/>
</dbReference>
<name>A0AAD7DS73_MYCRO</name>
<dbReference type="EMBL" id="JARKIE010000028">
    <property type="protein sequence ID" value="KAJ7697827.1"/>
    <property type="molecule type" value="Genomic_DNA"/>
</dbReference>
<organism evidence="3 4">
    <name type="scientific">Mycena rosella</name>
    <name type="common">Pink bonnet</name>
    <name type="synonym">Agaricus rosellus</name>
    <dbReference type="NCBI Taxonomy" id="1033263"/>
    <lineage>
        <taxon>Eukaryota</taxon>
        <taxon>Fungi</taxon>
        <taxon>Dikarya</taxon>
        <taxon>Basidiomycota</taxon>
        <taxon>Agaricomycotina</taxon>
        <taxon>Agaricomycetes</taxon>
        <taxon>Agaricomycetidae</taxon>
        <taxon>Agaricales</taxon>
        <taxon>Marasmiineae</taxon>
        <taxon>Mycenaceae</taxon>
        <taxon>Mycena</taxon>
    </lineage>
</organism>
<dbReference type="Pfam" id="PF20151">
    <property type="entry name" value="DUF6533"/>
    <property type="match status" value="1"/>
</dbReference>
<proteinExistence type="predicted"/>
<accession>A0AAD7DS73</accession>
<evidence type="ECO:0000259" key="2">
    <source>
        <dbReference type="Pfam" id="PF20151"/>
    </source>
</evidence>